<dbReference type="AlphaFoldDB" id="A0A6P7GKB9"/>
<dbReference type="InParanoid" id="A0A6P7GKB9"/>
<feature type="signal peptide" evidence="1">
    <location>
        <begin position="1"/>
        <end position="20"/>
    </location>
</feature>
<dbReference type="InterPro" id="IPR036188">
    <property type="entry name" value="FAD/NAD-bd_sf"/>
</dbReference>
<dbReference type="SUPFAM" id="SSF54373">
    <property type="entry name" value="FAD-linked reductases, C-terminal domain"/>
    <property type="match status" value="1"/>
</dbReference>
<gene>
    <name evidence="3" type="primary">LOC114337871</name>
</gene>
<feature type="domain" description="Amine oxidase" evidence="2">
    <location>
        <begin position="34"/>
        <end position="489"/>
    </location>
</feature>
<dbReference type="InterPro" id="IPR050281">
    <property type="entry name" value="Flavin_monoamine_oxidase"/>
</dbReference>
<accession>A0A6P7GKB9</accession>
<organism evidence="3">
    <name type="scientific">Diabrotica virgifera virgifera</name>
    <name type="common">western corn rootworm</name>
    <dbReference type="NCBI Taxonomy" id="50390"/>
    <lineage>
        <taxon>Eukaryota</taxon>
        <taxon>Metazoa</taxon>
        <taxon>Ecdysozoa</taxon>
        <taxon>Arthropoda</taxon>
        <taxon>Hexapoda</taxon>
        <taxon>Insecta</taxon>
        <taxon>Pterygota</taxon>
        <taxon>Neoptera</taxon>
        <taxon>Endopterygota</taxon>
        <taxon>Coleoptera</taxon>
        <taxon>Polyphaga</taxon>
        <taxon>Cucujiformia</taxon>
        <taxon>Chrysomeloidea</taxon>
        <taxon>Chrysomelidae</taxon>
        <taxon>Galerucinae</taxon>
        <taxon>Diabroticina</taxon>
        <taxon>Diabroticites</taxon>
        <taxon>Diabrotica</taxon>
    </lineage>
</organism>
<feature type="chain" id="PRO_5028400126" evidence="1">
    <location>
        <begin position="21"/>
        <end position="495"/>
    </location>
</feature>
<evidence type="ECO:0000313" key="3">
    <source>
        <dbReference type="RefSeq" id="XP_028144225.1"/>
    </source>
</evidence>
<dbReference type="InterPro" id="IPR002937">
    <property type="entry name" value="Amino_oxidase"/>
</dbReference>
<keyword evidence="1" id="KW-0732">Signal</keyword>
<dbReference type="PANTHER" id="PTHR10742:SF398">
    <property type="entry name" value="AMINE OXIDASE DOMAIN-CONTAINING PROTEIN-RELATED"/>
    <property type="match status" value="1"/>
</dbReference>
<reference evidence="3" key="1">
    <citation type="submission" date="2025-08" db="UniProtKB">
        <authorList>
            <consortium name="RefSeq"/>
        </authorList>
    </citation>
    <scope>IDENTIFICATION</scope>
    <source>
        <tissue evidence="3">Whole insect</tissue>
    </source>
</reference>
<evidence type="ECO:0000259" key="2">
    <source>
        <dbReference type="Pfam" id="PF01593"/>
    </source>
</evidence>
<dbReference type="Pfam" id="PF01593">
    <property type="entry name" value="Amino_oxidase"/>
    <property type="match status" value="1"/>
</dbReference>
<dbReference type="Gene3D" id="3.90.660.10">
    <property type="match status" value="1"/>
</dbReference>
<name>A0A6P7GKB9_DIAVI</name>
<dbReference type="SUPFAM" id="SSF51905">
    <property type="entry name" value="FAD/NAD(P)-binding domain"/>
    <property type="match status" value="1"/>
</dbReference>
<dbReference type="Gene3D" id="3.50.50.60">
    <property type="entry name" value="FAD/NAD(P)-binding domain"/>
    <property type="match status" value="1"/>
</dbReference>
<dbReference type="FunCoup" id="A0A6P7GKB9">
    <property type="interactions" value="96"/>
</dbReference>
<dbReference type="PANTHER" id="PTHR10742">
    <property type="entry name" value="FLAVIN MONOAMINE OXIDASE"/>
    <property type="match status" value="1"/>
</dbReference>
<sequence>MHLFLPIIIVVCTLINIVTCAEQTKVIIVGSGPAGIAAASKLLENGIEDILILEAENRVGGRIDTKKWNGRNIDLGAEWCHGEKNNSVWEILEQKGLLNLLEREDLSGDIFLSSRKNISKEFSNELSDLVLLYYQINENVTQTNVSLGEVMVPSFYKEIQRKFGNDKEKYDIAKSMLDWLENMVLGVEGAFSWNDASYLSQYTDCEGDLHWGWGNRGYKIFLDVLTKKYPNPKEQLPIDNRILLNKEVKQIITNDSGNQLICTDGTSYEAKHVIFTPSLGVLKHDAKSIFTPKLADEKLEAIDKIGFGAVIKVFVKYDRIWWGNATGMNLIWTEEDRKAATETFSQQPRNSKSQSWVVEMHNVFVLPHSSILLVWFTGELVPTIEKMDDATLQRGIDFTFLKFFGHIVDVPKSQQILKTTWYTNPHFRGTYSFASVNSTVHDVEILQQPITNSVGVPTLQFAGEATHRIYHSTVHGAVESGFREANRIIQYHKKS</sequence>
<dbReference type="GO" id="GO:0046592">
    <property type="term" value="F:polyamine oxidase activity"/>
    <property type="evidence" value="ECO:0007669"/>
    <property type="project" value="TreeGrafter"/>
</dbReference>
<evidence type="ECO:0000256" key="1">
    <source>
        <dbReference type="SAM" id="SignalP"/>
    </source>
</evidence>
<dbReference type="RefSeq" id="XP_028144225.1">
    <property type="nucleotide sequence ID" value="XM_028288424.1"/>
</dbReference>
<proteinExistence type="predicted"/>
<protein>
    <submittedName>
        <fullName evidence="3">Spermine oxidase-like</fullName>
    </submittedName>
</protein>